<dbReference type="SUPFAM" id="SSF54593">
    <property type="entry name" value="Glyoxalase/Bleomycin resistance protein/Dihydroxybiphenyl dioxygenase"/>
    <property type="match status" value="1"/>
</dbReference>
<protein>
    <submittedName>
        <fullName evidence="1">Glyoxalase</fullName>
    </submittedName>
</protein>
<gene>
    <name evidence="1" type="ORF">DCF15_01875</name>
</gene>
<name>A0A2W4XTZ7_9CYAN</name>
<dbReference type="Gene3D" id="3.10.180.10">
    <property type="entry name" value="2,3-Dihydroxybiphenyl 1,2-Dioxygenase, domain 1"/>
    <property type="match status" value="1"/>
</dbReference>
<dbReference type="EMBL" id="QBMP01000009">
    <property type="protein sequence ID" value="PZO60434.1"/>
    <property type="molecule type" value="Genomic_DNA"/>
</dbReference>
<evidence type="ECO:0000313" key="1">
    <source>
        <dbReference type="EMBL" id="PZO60434.1"/>
    </source>
</evidence>
<dbReference type="InterPro" id="IPR029068">
    <property type="entry name" value="Glyas_Bleomycin-R_OHBP_Dase"/>
</dbReference>
<sequence length="96" mass="10295">MEPAPNSSTYAEFELPGLRLAIFTPKAENSAEFAAASSGPMSLCVEVRDLADAIAHLTVLGYPPPGGIMHISHGQEIYAYDPDGNRLILHQRSDQG</sequence>
<comment type="caution">
    <text evidence="1">The sequence shown here is derived from an EMBL/GenBank/DDBJ whole genome shotgun (WGS) entry which is preliminary data.</text>
</comment>
<accession>A0A2W4XTZ7</accession>
<dbReference type="Proteomes" id="UP000249794">
    <property type="component" value="Unassembled WGS sequence"/>
</dbReference>
<dbReference type="AlphaFoldDB" id="A0A2W4XTZ7"/>
<reference evidence="1 2" key="2">
    <citation type="submission" date="2018-06" db="EMBL/GenBank/DDBJ databases">
        <title>Metagenomic assembly of (sub)arctic Cyanobacteria and their associated microbiome from non-axenic cultures.</title>
        <authorList>
            <person name="Baurain D."/>
        </authorList>
    </citation>
    <scope>NUCLEOTIDE SEQUENCE [LARGE SCALE GENOMIC DNA]</scope>
    <source>
        <strain evidence="1">ULC027bin1</strain>
    </source>
</reference>
<organism evidence="1 2">
    <name type="scientific">Phormidesmis priestleyi</name>
    <dbReference type="NCBI Taxonomy" id="268141"/>
    <lineage>
        <taxon>Bacteria</taxon>
        <taxon>Bacillati</taxon>
        <taxon>Cyanobacteriota</taxon>
        <taxon>Cyanophyceae</taxon>
        <taxon>Leptolyngbyales</taxon>
        <taxon>Leptolyngbyaceae</taxon>
        <taxon>Phormidesmis</taxon>
    </lineage>
</organism>
<proteinExistence type="predicted"/>
<evidence type="ECO:0000313" key="2">
    <source>
        <dbReference type="Proteomes" id="UP000249794"/>
    </source>
</evidence>
<reference evidence="2" key="1">
    <citation type="submission" date="2018-04" db="EMBL/GenBank/DDBJ databases">
        <authorList>
            <person name="Cornet L."/>
        </authorList>
    </citation>
    <scope>NUCLEOTIDE SEQUENCE [LARGE SCALE GENOMIC DNA]</scope>
</reference>